<gene>
    <name evidence="2" type="ORF">Taro_047107</name>
</gene>
<keyword evidence="3" id="KW-1185">Reference proteome</keyword>
<proteinExistence type="predicted"/>
<dbReference type="AlphaFoldDB" id="A0A843X067"/>
<organism evidence="2 3">
    <name type="scientific">Colocasia esculenta</name>
    <name type="common">Wild taro</name>
    <name type="synonym">Arum esculentum</name>
    <dbReference type="NCBI Taxonomy" id="4460"/>
    <lineage>
        <taxon>Eukaryota</taxon>
        <taxon>Viridiplantae</taxon>
        <taxon>Streptophyta</taxon>
        <taxon>Embryophyta</taxon>
        <taxon>Tracheophyta</taxon>
        <taxon>Spermatophyta</taxon>
        <taxon>Magnoliopsida</taxon>
        <taxon>Liliopsida</taxon>
        <taxon>Araceae</taxon>
        <taxon>Aroideae</taxon>
        <taxon>Colocasieae</taxon>
        <taxon>Colocasia</taxon>
    </lineage>
</organism>
<dbReference type="EMBL" id="NMUH01005989">
    <property type="protein sequence ID" value="MQM14177.1"/>
    <property type="molecule type" value="Genomic_DNA"/>
</dbReference>
<sequence>LSPPCRRCPIVERALAHRRCPVVVVVVVVERPVEEEAGGPVAYIELFRRTHKCKESGEFVYERAKEVMSGCSATSYGYTQSSPPPQQPTELPDHYCSTLIKQLDSWFSRTVIPALHAMGVAYPHLPPPPPPSSAGFGQIVGEQASSDANGDGLETHLADD</sequence>
<name>A0A843X067_COLES</name>
<evidence type="ECO:0000256" key="1">
    <source>
        <dbReference type="SAM" id="MobiDB-lite"/>
    </source>
</evidence>
<feature type="non-terminal residue" evidence="2">
    <location>
        <position position="1"/>
    </location>
</feature>
<evidence type="ECO:0000313" key="3">
    <source>
        <dbReference type="Proteomes" id="UP000652761"/>
    </source>
</evidence>
<reference evidence="2" key="1">
    <citation type="submission" date="2017-07" db="EMBL/GenBank/DDBJ databases">
        <title>Taro Niue Genome Assembly and Annotation.</title>
        <authorList>
            <person name="Atibalentja N."/>
            <person name="Keating K."/>
            <person name="Fields C.J."/>
        </authorList>
    </citation>
    <scope>NUCLEOTIDE SEQUENCE</scope>
    <source>
        <strain evidence="2">Niue_2</strain>
        <tissue evidence="2">Leaf</tissue>
    </source>
</reference>
<evidence type="ECO:0000313" key="2">
    <source>
        <dbReference type="EMBL" id="MQM14177.1"/>
    </source>
</evidence>
<comment type="caution">
    <text evidence="2">The sequence shown here is derived from an EMBL/GenBank/DDBJ whole genome shotgun (WGS) entry which is preliminary data.</text>
</comment>
<accession>A0A843X067</accession>
<dbReference type="OrthoDB" id="1705129at2759"/>
<dbReference type="Proteomes" id="UP000652761">
    <property type="component" value="Unassembled WGS sequence"/>
</dbReference>
<feature type="region of interest" description="Disordered" evidence="1">
    <location>
        <begin position="126"/>
        <end position="160"/>
    </location>
</feature>
<protein>
    <submittedName>
        <fullName evidence="2">Uncharacterized protein</fullName>
    </submittedName>
</protein>